<accession>A0AAV7Q4K5</accession>
<dbReference type="EMBL" id="JANPWB010000011">
    <property type="protein sequence ID" value="KAJ1132980.1"/>
    <property type="molecule type" value="Genomic_DNA"/>
</dbReference>
<feature type="compositionally biased region" description="Basic and acidic residues" evidence="1">
    <location>
        <begin position="66"/>
        <end position="77"/>
    </location>
</feature>
<gene>
    <name evidence="2" type="ORF">NDU88_011280</name>
</gene>
<feature type="compositionally biased region" description="Basic residues" evidence="1">
    <location>
        <begin position="55"/>
        <end position="65"/>
    </location>
</feature>
<reference evidence="2" key="1">
    <citation type="journal article" date="2022" name="bioRxiv">
        <title>Sequencing and chromosome-scale assembly of the giantPleurodeles waltlgenome.</title>
        <authorList>
            <person name="Brown T."/>
            <person name="Elewa A."/>
            <person name="Iarovenko S."/>
            <person name="Subramanian E."/>
            <person name="Araus A.J."/>
            <person name="Petzold A."/>
            <person name="Susuki M."/>
            <person name="Suzuki K.-i.T."/>
            <person name="Hayashi T."/>
            <person name="Toyoda A."/>
            <person name="Oliveira C."/>
            <person name="Osipova E."/>
            <person name="Leigh N.D."/>
            <person name="Simon A."/>
            <person name="Yun M.H."/>
        </authorList>
    </citation>
    <scope>NUCLEOTIDE SEQUENCE</scope>
    <source>
        <strain evidence="2">20211129_DDA</strain>
        <tissue evidence="2">Liver</tissue>
    </source>
</reference>
<dbReference type="AlphaFoldDB" id="A0AAV7Q4K5"/>
<protein>
    <submittedName>
        <fullName evidence="2">Uncharacterized protein</fullName>
    </submittedName>
</protein>
<evidence type="ECO:0000256" key="1">
    <source>
        <dbReference type="SAM" id="MobiDB-lite"/>
    </source>
</evidence>
<sequence length="94" mass="11278">MTSILLKCHIRVAEAIANKARGFVGPVDWQYSNKKKQKKKEEEEMKEKKEMEKKKKEKEKKKEKKKKEEDSQRDRAQHRPHYSLMSPMEYSALV</sequence>
<feature type="compositionally biased region" description="Basic and acidic residues" evidence="1">
    <location>
        <begin position="39"/>
        <end position="54"/>
    </location>
</feature>
<dbReference type="Proteomes" id="UP001066276">
    <property type="component" value="Chromosome 7"/>
</dbReference>
<name>A0AAV7Q4K5_PLEWA</name>
<comment type="caution">
    <text evidence="2">The sequence shown here is derived from an EMBL/GenBank/DDBJ whole genome shotgun (WGS) entry which is preliminary data.</text>
</comment>
<evidence type="ECO:0000313" key="3">
    <source>
        <dbReference type="Proteomes" id="UP001066276"/>
    </source>
</evidence>
<evidence type="ECO:0000313" key="2">
    <source>
        <dbReference type="EMBL" id="KAJ1132980.1"/>
    </source>
</evidence>
<organism evidence="2 3">
    <name type="scientific">Pleurodeles waltl</name>
    <name type="common">Iberian ribbed newt</name>
    <dbReference type="NCBI Taxonomy" id="8319"/>
    <lineage>
        <taxon>Eukaryota</taxon>
        <taxon>Metazoa</taxon>
        <taxon>Chordata</taxon>
        <taxon>Craniata</taxon>
        <taxon>Vertebrata</taxon>
        <taxon>Euteleostomi</taxon>
        <taxon>Amphibia</taxon>
        <taxon>Batrachia</taxon>
        <taxon>Caudata</taxon>
        <taxon>Salamandroidea</taxon>
        <taxon>Salamandridae</taxon>
        <taxon>Pleurodelinae</taxon>
        <taxon>Pleurodeles</taxon>
    </lineage>
</organism>
<keyword evidence="3" id="KW-1185">Reference proteome</keyword>
<proteinExistence type="predicted"/>
<feature type="region of interest" description="Disordered" evidence="1">
    <location>
        <begin position="27"/>
        <end position="94"/>
    </location>
</feature>